<protein>
    <submittedName>
        <fullName evidence="1">Uncharacterized protein</fullName>
    </submittedName>
</protein>
<evidence type="ECO:0000313" key="1">
    <source>
        <dbReference type="EMBL" id="KKM85101.1"/>
    </source>
</evidence>
<proteinExistence type="predicted"/>
<organism evidence="1">
    <name type="scientific">marine sediment metagenome</name>
    <dbReference type="NCBI Taxonomy" id="412755"/>
    <lineage>
        <taxon>unclassified sequences</taxon>
        <taxon>metagenomes</taxon>
        <taxon>ecological metagenomes</taxon>
    </lineage>
</organism>
<dbReference type="SUPFAM" id="SSF49842">
    <property type="entry name" value="TNF-like"/>
    <property type="match status" value="1"/>
</dbReference>
<dbReference type="AlphaFoldDB" id="A0A0F9LCV1"/>
<reference evidence="1" key="1">
    <citation type="journal article" date="2015" name="Nature">
        <title>Complex archaea that bridge the gap between prokaryotes and eukaryotes.</title>
        <authorList>
            <person name="Spang A."/>
            <person name="Saw J.H."/>
            <person name="Jorgensen S.L."/>
            <person name="Zaremba-Niedzwiedzka K."/>
            <person name="Martijn J."/>
            <person name="Lind A.E."/>
            <person name="van Eijk R."/>
            <person name="Schleper C."/>
            <person name="Guy L."/>
            <person name="Ettema T.J."/>
        </authorList>
    </citation>
    <scope>NUCLEOTIDE SEQUENCE</scope>
</reference>
<dbReference type="InterPro" id="IPR008983">
    <property type="entry name" value="Tumour_necrosis_fac-like_dom"/>
</dbReference>
<name>A0A0F9LCV1_9ZZZZ</name>
<accession>A0A0F9LCV1</accession>
<dbReference type="EMBL" id="LAZR01007463">
    <property type="protein sequence ID" value="KKM85101.1"/>
    <property type="molecule type" value="Genomic_DNA"/>
</dbReference>
<comment type="caution">
    <text evidence="1">The sequence shown here is derived from an EMBL/GenBank/DDBJ whole genome shotgun (WGS) entry which is preliminary data.</text>
</comment>
<gene>
    <name evidence="1" type="ORF">LCGC14_1292470</name>
</gene>
<sequence>MANPVYAHRTKETTTTTGTGTLNLDGAVANFQNFVDGVGTTKQCAYCIVDDDNVEWEVGYGTVTDAAPDTLSRTTVLASSNAGALVSFAAGTKTVFVIDSGRDHLEIGCKVTLTTTFSVPNDVNTDVDWDAETWDPFGMHEGVTNPDRITITIPGKYLVICQLTWTPNVTGIRWVQINKNASTRLAQLVEQDETASWETMQNFCIIVDLALNDYVKVMAQQDSGSPLTITNNSHFMVQRLGP</sequence>